<dbReference type="AlphaFoldDB" id="A0A9P0GL55"/>
<feature type="region of interest" description="Disordered" evidence="1">
    <location>
        <begin position="1"/>
        <end position="97"/>
    </location>
</feature>
<dbReference type="OrthoDB" id="10028556at2759"/>
<keyword evidence="3" id="KW-1185">Reference proteome</keyword>
<evidence type="ECO:0000313" key="3">
    <source>
        <dbReference type="Proteomes" id="UP001153737"/>
    </source>
</evidence>
<proteinExistence type="predicted"/>
<feature type="compositionally biased region" description="Basic and acidic residues" evidence="1">
    <location>
        <begin position="7"/>
        <end position="22"/>
    </location>
</feature>
<evidence type="ECO:0000313" key="2">
    <source>
        <dbReference type="EMBL" id="CAH1153300.1"/>
    </source>
</evidence>
<feature type="compositionally biased region" description="Acidic residues" evidence="1">
    <location>
        <begin position="80"/>
        <end position="89"/>
    </location>
</feature>
<gene>
    <name evidence="2" type="ORF">PHAECO_LOCUS4078</name>
</gene>
<protein>
    <submittedName>
        <fullName evidence="2">Uncharacterized protein</fullName>
    </submittedName>
</protein>
<feature type="compositionally biased region" description="Low complexity" evidence="1">
    <location>
        <begin position="64"/>
        <end position="73"/>
    </location>
</feature>
<feature type="compositionally biased region" description="Polar residues" evidence="1">
    <location>
        <begin position="30"/>
        <end position="53"/>
    </location>
</feature>
<sequence length="139" mass="15355">MSVLGLRPDRPAPESEGVRQDYDDAVVMRTSLNSLFQHSTKNNHPRGNTSRRSSIGADLEESDSQFSYSNSSSPQRKTEDQEDNDDNDDDGKYSPKVQIIAARGDNIIAVANPALAMSPAIIPPLTPIKEVRENSRDRD</sequence>
<dbReference type="EMBL" id="OU896720">
    <property type="protein sequence ID" value="CAH1153300.1"/>
    <property type="molecule type" value="Genomic_DNA"/>
</dbReference>
<name>A0A9P0GL55_PHACE</name>
<accession>A0A9P0GL55</accession>
<reference evidence="2" key="1">
    <citation type="submission" date="2022-01" db="EMBL/GenBank/DDBJ databases">
        <authorList>
            <person name="King R."/>
        </authorList>
    </citation>
    <scope>NUCLEOTIDE SEQUENCE</scope>
</reference>
<dbReference type="Proteomes" id="UP001153737">
    <property type="component" value="Chromosome 14"/>
</dbReference>
<organism evidence="2 3">
    <name type="scientific">Phaedon cochleariae</name>
    <name type="common">Mustard beetle</name>
    <dbReference type="NCBI Taxonomy" id="80249"/>
    <lineage>
        <taxon>Eukaryota</taxon>
        <taxon>Metazoa</taxon>
        <taxon>Ecdysozoa</taxon>
        <taxon>Arthropoda</taxon>
        <taxon>Hexapoda</taxon>
        <taxon>Insecta</taxon>
        <taxon>Pterygota</taxon>
        <taxon>Neoptera</taxon>
        <taxon>Endopterygota</taxon>
        <taxon>Coleoptera</taxon>
        <taxon>Polyphaga</taxon>
        <taxon>Cucujiformia</taxon>
        <taxon>Chrysomeloidea</taxon>
        <taxon>Chrysomelidae</taxon>
        <taxon>Chrysomelinae</taxon>
        <taxon>Chrysomelini</taxon>
        <taxon>Phaedon</taxon>
    </lineage>
</organism>
<reference evidence="2" key="2">
    <citation type="submission" date="2022-10" db="EMBL/GenBank/DDBJ databases">
        <authorList>
            <consortium name="ENA_rothamsted_submissions"/>
            <consortium name="culmorum"/>
            <person name="King R."/>
        </authorList>
    </citation>
    <scope>NUCLEOTIDE SEQUENCE</scope>
</reference>
<evidence type="ECO:0000256" key="1">
    <source>
        <dbReference type="SAM" id="MobiDB-lite"/>
    </source>
</evidence>